<sequence length="507" mass="56717">MLWIVRQTPDGKPLKESFICDICLMVLSSALFGEYMGQHFHFAPVSLGLATSDGSPMISSLMEKLDCFVETILVPCYVLDACKRTNIFAMGVEKFAVVELTMIVASAARLLSVIIPAIYFKLSVRDALSLGFILNCKGLFDVQLFSRANKVMFISNETYAMLNISCALHCAVFTWLAKILHDPSRRYVAYKGRTVQHSFKRSAELRILAFIHQQDNVPSIINLLEDSNPTKEDPIEVYVMNLKQSEIGTVPLLISLQFGLSMVQCYTSYAPYPTLHDAVCSMAQGKFTSLIILLFQHSDDPSITIINKNILQYAPCSVGILFNNGKIRASIAPCKAMKRVCLLFLGGPDDRETLAFRARMAMHRYIMLTVIRFISEDQSDADLIEKRRDISNINEFKLRTSSSSNAVKFVEYTVTQGSETATVLRGRRHDPKSSAITGLSEWKVIDELGVIGNILASSDFDCQAPVLVIQQQASVVEEMLVQETYQEEKVSVMRLVQVLLQVIVLDI</sequence>
<dbReference type="GO" id="GO:0015297">
    <property type="term" value="F:antiporter activity"/>
    <property type="evidence" value="ECO:0007669"/>
    <property type="project" value="InterPro"/>
</dbReference>
<comment type="similarity">
    <text evidence="9">Belongs to the monovalent cation:proton antiporter 2 (CPA2) transporter (TC 2.A.37) family. CHX (TC 2.A.37.4) subfamily.</text>
</comment>
<dbReference type="OrthoDB" id="1868135at2759"/>
<evidence type="ECO:0000313" key="12">
    <source>
        <dbReference type="EMBL" id="KDP22818.1"/>
    </source>
</evidence>
<dbReference type="GO" id="GO:0012505">
    <property type="term" value="C:endomembrane system"/>
    <property type="evidence" value="ECO:0007669"/>
    <property type="project" value="TreeGrafter"/>
</dbReference>
<dbReference type="Gene3D" id="1.20.1530.20">
    <property type="match status" value="1"/>
</dbReference>
<dbReference type="STRING" id="180498.A0A067JJ39"/>
<dbReference type="InterPro" id="IPR050794">
    <property type="entry name" value="CPA2_transporter"/>
</dbReference>
<keyword evidence="8" id="KW-0472">Membrane</keyword>
<evidence type="ECO:0000256" key="6">
    <source>
        <dbReference type="ARBA" id="ARBA00022989"/>
    </source>
</evidence>
<evidence type="ECO:0000259" key="11">
    <source>
        <dbReference type="Pfam" id="PF23259"/>
    </source>
</evidence>
<dbReference type="PANTHER" id="PTHR32468">
    <property type="entry name" value="CATION/H + ANTIPORTER"/>
    <property type="match status" value="1"/>
</dbReference>
<evidence type="ECO:0000313" key="13">
    <source>
        <dbReference type="Proteomes" id="UP000027138"/>
    </source>
</evidence>
<protein>
    <submittedName>
        <fullName evidence="12">Uncharacterized protein</fullName>
    </submittedName>
</protein>
<dbReference type="AlphaFoldDB" id="A0A067JJ39"/>
<dbReference type="InterPro" id="IPR006153">
    <property type="entry name" value="Cation/H_exchanger_TM"/>
</dbReference>
<dbReference type="GO" id="GO:0016020">
    <property type="term" value="C:membrane"/>
    <property type="evidence" value="ECO:0007669"/>
    <property type="project" value="UniProtKB-SubCell"/>
</dbReference>
<evidence type="ECO:0000256" key="9">
    <source>
        <dbReference type="ARBA" id="ARBA00038341"/>
    </source>
</evidence>
<name>A0A067JJ39_JATCU</name>
<evidence type="ECO:0000256" key="8">
    <source>
        <dbReference type="ARBA" id="ARBA00023136"/>
    </source>
</evidence>
<dbReference type="GO" id="GO:0006813">
    <property type="term" value="P:potassium ion transport"/>
    <property type="evidence" value="ECO:0007669"/>
    <property type="project" value="UniProtKB-KW"/>
</dbReference>
<dbReference type="Pfam" id="PF23259">
    <property type="entry name" value="CHX17_C"/>
    <property type="match status" value="1"/>
</dbReference>
<evidence type="ECO:0000256" key="1">
    <source>
        <dbReference type="ARBA" id="ARBA00004141"/>
    </source>
</evidence>
<organism evidence="12 13">
    <name type="scientific">Jatropha curcas</name>
    <name type="common">Barbados nut</name>
    <dbReference type="NCBI Taxonomy" id="180498"/>
    <lineage>
        <taxon>Eukaryota</taxon>
        <taxon>Viridiplantae</taxon>
        <taxon>Streptophyta</taxon>
        <taxon>Embryophyta</taxon>
        <taxon>Tracheophyta</taxon>
        <taxon>Spermatophyta</taxon>
        <taxon>Magnoliopsida</taxon>
        <taxon>eudicotyledons</taxon>
        <taxon>Gunneridae</taxon>
        <taxon>Pentapetalae</taxon>
        <taxon>rosids</taxon>
        <taxon>fabids</taxon>
        <taxon>Malpighiales</taxon>
        <taxon>Euphorbiaceae</taxon>
        <taxon>Crotonoideae</taxon>
        <taxon>Jatropheae</taxon>
        <taxon>Jatropha</taxon>
    </lineage>
</organism>
<dbReference type="GO" id="GO:1902600">
    <property type="term" value="P:proton transmembrane transport"/>
    <property type="evidence" value="ECO:0007669"/>
    <property type="project" value="InterPro"/>
</dbReference>
<evidence type="ECO:0000256" key="2">
    <source>
        <dbReference type="ARBA" id="ARBA00022448"/>
    </source>
</evidence>
<dbReference type="GO" id="GO:0006885">
    <property type="term" value="P:regulation of pH"/>
    <property type="evidence" value="ECO:0007669"/>
    <property type="project" value="TreeGrafter"/>
</dbReference>
<gene>
    <name evidence="12" type="ORF">JCGZ_00405</name>
</gene>
<dbReference type="Pfam" id="PF00999">
    <property type="entry name" value="Na_H_Exchanger"/>
    <property type="match status" value="1"/>
</dbReference>
<evidence type="ECO:0000259" key="10">
    <source>
        <dbReference type="Pfam" id="PF00999"/>
    </source>
</evidence>
<evidence type="ECO:0000256" key="4">
    <source>
        <dbReference type="ARBA" id="ARBA00022692"/>
    </source>
</evidence>
<reference evidence="12 13" key="1">
    <citation type="journal article" date="2014" name="PLoS ONE">
        <title>Global Analysis of Gene Expression Profiles in Physic Nut (Jatropha curcas L.) Seedlings Exposed to Salt Stress.</title>
        <authorList>
            <person name="Zhang L."/>
            <person name="Zhang C."/>
            <person name="Wu P."/>
            <person name="Chen Y."/>
            <person name="Li M."/>
            <person name="Jiang H."/>
            <person name="Wu G."/>
        </authorList>
    </citation>
    <scope>NUCLEOTIDE SEQUENCE [LARGE SCALE GENOMIC DNA]</scope>
    <source>
        <strain evidence="13">cv. GZQX0401</strain>
        <tissue evidence="12">Young leaves</tissue>
    </source>
</reference>
<dbReference type="EMBL" id="KK915374">
    <property type="protein sequence ID" value="KDP22818.1"/>
    <property type="molecule type" value="Genomic_DNA"/>
</dbReference>
<accession>A0A067JJ39</accession>
<keyword evidence="3" id="KW-0633">Potassium transport</keyword>
<evidence type="ECO:0000256" key="5">
    <source>
        <dbReference type="ARBA" id="ARBA00022958"/>
    </source>
</evidence>
<feature type="domain" description="Cation/H+ exchanger transmembrane" evidence="10">
    <location>
        <begin position="16"/>
        <end position="172"/>
    </location>
</feature>
<evidence type="ECO:0000256" key="7">
    <source>
        <dbReference type="ARBA" id="ARBA00023065"/>
    </source>
</evidence>
<proteinExistence type="inferred from homology"/>
<keyword evidence="5" id="KW-0630">Potassium</keyword>
<evidence type="ECO:0000256" key="3">
    <source>
        <dbReference type="ARBA" id="ARBA00022538"/>
    </source>
</evidence>
<keyword evidence="2" id="KW-0813">Transport</keyword>
<dbReference type="InterPro" id="IPR038770">
    <property type="entry name" value="Na+/solute_symporter_sf"/>
</dbReference>
<keyword evidence="6" id="KW-1133">Transmembrane helix</keyword>
<feature type="domain" description="Cation/H(+) antiporter C-terminal" evidence="11">
    <location>
        <begin position="340"/>
        <end position="472"/>
    </location>
</feature>
<dbReference type="Proteomes" id="UP000027138">
    <property type="component" value="Unassembled WGS sequence"/>
</dbReference>
<comment type="subcellular location">
    <subcellularLocation>
        <location evidence="1">Membrane</location>
        <topology evidence="1">Multi-pass membrane protein</topology>
    </subcellularLocation>
</comment>
<keyword evidence="7" id="KW-0406">Ion transport</keyword>
<keyword evidence="4" id="KW-0812">Transmembrane</keyword>
<keyword evidence="13" id="KW-1185">Reference proteome</keyword>
<dbReference type="InterPro" id="IPR057290">
    <property type="entry name" value="CHX17_C"/>
</dbReference>
<dbReference type="PANTHER" id="PTHR32468:SF96">
    <property type="entry name" value="CATION_H(+) ANTIPORTER 26-RELATED"/>
    <property type="match status" value="1"/>
</dbReference>